<evidence type="ECO:0000313" key="2">
    <source>
        <dbReference type="EMBL" id="KAF2146926.1"/>
    </source>
</evidence>
<dbReference type="AlphaFoldDB" id="A0A6A6BS69"/>
<feature type="transmembrane region" description="Helical" evidence="1">
    <location>
        <begin position="32"/>
        <end position="51"/>
    </location>
</feature>
<keyword evidence="1" id="KW-0472">Membrane</keyword>
<evidence type="ECO:0000256" key="1">
    <source>
        <dbReference type="SAM" id="Phobius"/>
    </source>
</evidence>
<evidence type="ECO:0000313" key="3">
    <source>
        <dbReference type="Proteomes" id="UP000799438"/>
    </source>
</evidence>
<gene>
    <name evidence="2" type="ORF">K452DRAFT_72754</name>
</gene>
<name>A0A6A6BS69_9PEZI</name>
<feature type="transmembrane region" description="Helical" evidence="1">
    <location>
        <begin position="58"/>
        <end position="82"/>
    </location>
</feature>
<proteinExistence type="predicted"/>
<sequence>MIKTMPCFFFFFLLLSLRILRLLNLLNLLRSLRFLLLALGFLASCALACITGSGLAMAMVMVMAAGVAVAVAVLCSFFSLGWSVGGRCRSGVEVRVLGGVWLVGVSGRA</sequence>
<dbReference type="GeneID" id="54304575"/>
<dbReference type="RefSeq" id="XP_033402634.1">
    <property type="nucleotide sequence ID" value="XM_033547068.1"/>
</dbReference>
<keyword evidence="1" id="KW-0812">Transmembrane</keyword>
<keyword evidence="3" id="KW-1185">Reference proteome</keyword>
<accession>A0A6A6BS69</accession>
<keyword evidence="1" id="KW-1133">Transmembrane helix</keyword>
<dbReference type="Proteomes" id="UP000799438">
    <property type="component" value="Unassembled WGS sequence"/>
</dbReference>
<dbReference type="EMBL" id="ML995475">
    <property type="protein sequence ID" value="KAF2146926.1"/>
    <property type="molecule type" value="Genomic_DNA"/>
</dbReference>
<organism evidence="2 3">
    <name type="scientific">Aplosporella prunicola CBS 121167</name>
    <dbReference type="NCBI Taxonomy" id="1176127"/>
    <lineage>
        <taxon>Eukaryota</taxon>
        <taxon>Fungi</taxon>
        <taxon>Dikarya</taxon>
        <taxon>Ascomycota</taxon>
        <taxon>Pezizomycotina</taxon>
        <taxon>Dothideomycetes</taxon>
        <taxon>Dothideomycetes incertae sedis</taxon>
        <taxon>Botryosphaeriales</taxon>
        <taxon>Aplosporellaceae</taxon>
        <taxon>Aplosporella</taxon>
    </lineage>
</organism>
<protein>
    <submittedName>
        <fullName evidence="2">Uncharacterized protein</fullName>
    </submittedName>
</protein>
<reference evidence="2" key="1">
    <citation type="journal article" date="2020" name="Stud. Mycol.">
        <title>101 Dothideomycetes genomes: a test case for predicting lifestyles and emergence of pathogens.</title>
        <authorList>
            <person name="Haridas S."/>
            <person name="Albert R."/>
            <person name="Binder M."/>
            <person name="Bloem J."/>
            <person name="Labutti K."/>
            <person name="Salamov A."/>
            <person name="Andreopoulos B."/>
            <person name="Baker S."/>
            <person name="Barry K."/>
            <person name="Bills G."/>
            <person name="Bluhm B."/>
            <person name="Cannon C."/>
            <person name="Castanera R."/>
            <person name="Culley D."/>
            <person name="Daum C."/>
            <person name="Ezra D."/>
            <person name="Gonzalez J."/>
            <person name="Henrissat B."/>
            <person name="Kuo A."/>
            <person name="Liang C."/>
            <person name="Lipzen A."/>
            <person name="Lutzoni F."/>
            <person name="Magnuson J."/>
            <person name="Mondo S."/>
            <person name="Nolan M."/>
            <person name="Ohm R."/>
            <person name="Pangilinan J."/>
            <person name="Park H.-J."/>
            <person name="Ramirez L."/>
            <person name="Alfaro M."/>
            <person name="Sun H."/>
            <person name="Tritt A."/>
            <person name="Yoshinaga Y."/>
            <person name="Zwiers L.-H."/>
            <person name="Turgeon B."/>
            <person name="Goodwin S."/>
            <person name="Spatafora J."/>
            <person name="Crous P."/>
            <person name="Grigoriev I."/>
        </authorList>
    </citation>
    <scope>NUCLEOTIDE SEQUENCE</scope>
    <source>
        <strain evidence="2">CBS 121167</strain>
    </source>
</reference>